<accession>A0A1U7CXN8</accession>
<feature type="region of interest" description="Disordered" evidence="1">
    <location>
        <begin position="1"/>
        <end position="22"/>
    </location>
</feature>
<keyword evidence="2" id="KW-0472">Membrane</keyword>
<name>A0A1U7CXN8_9BACT</name>
<dbReference type="Gene3D" id="1.25.40.10">
    <property type="entry name" value="Tetratricopeptide repeat domain"/>
    <property type="match status" value="1"/>
</dbReference>
<dbReference type="InterPro" id="IPR011990">
    <property type="entry name" value="TPR-like_helical_dom_sf"/>
</dbReference>
<sequence length="962" mass="105870">MSTESPPQTRPRPSPSAGKSRLAGPSWGLRLFDVALIGLFLALAFLLGVFPLKDTDFHWHLRTGDLIRQTGQVPSVDFYTFTRAGTPWIDLHWMFQVGVSWIYERGGVPALTLAKCVITCAALLLLITARRRTWPVWTMILAWIPALLVLSGRMYVRPETLSLFYLSIYLAVLCRWDRRPWLAWLLPFVQVAWVNSHGLFVLGPIVLGFGLIDAALRSRNFGGDRKRWWAIAMSASAATGLACLLNPYGIRGALYPLELASTMSNPVFSNSIAELQSIPSFIKSAGIWVLPLQLHFATIALGALSFLIPILAAVAARVHSALPSRAVAELDREPSERGAAGKLRKSTSSKVAIKSATASRKPRRRPVAVNPDEAGWRISLLRLLLFAAFTMLSFRATRNSHQFAAVVGTVTAWNFAEWVGARNARRSAGKSDASASDSDGIRPRLVALVALILLVFAVGSGQFYTWAGEGREIGWGEERLWFPHAAARFAGGPDMPDRFLSYHNGLASLFIYYNSPERPGGPGKTVYTDARLEITGPELYDTYIELQKRLAGEQAGWQRDLDAIGRPTMMVDHQQSSQIGSVLLGSDHWRCVWFDELAAVFVHDSYKSAVAAHQVDFGARHFHPDAALEPHGTPSLIAAAKGLRNYVNFHSMSRGDLARPMIWLGLDYARRVVEAAPDSLEGWKSIGLIEMLRDPLSRPAPRFRLPFDPIFDLSPIRATYALKRAVEIAPRDFLSLIGLQQCYQDRLLFEPLAPVVDEIVSLHPINQAQVDQQIRTDAIRNNVRQQLDPPPATTWRNLGELDQLVEQQLAHGRAGSAAALLERAYAPGQAPWETVERLANLYLHLGDPAQARATLTKAGTVPRPAVRNARLAVCELAQGRFAEARQLYQQAIAQEPNLFEARYGLAVVEQDAGRAGAAYEQALAAVDCAPSDAARVSARAIASAVGRFAGERNAERGADAPR</sequence>
<protein>
    <submittedName>
        <fullName evidence="3">Uncharacterized protein</fullName>
    </submittedName>
</protein>
<organism evidence="3 4">
    <name type="scientific">Paludisphaera borealis</name>
    <dbReference type="NCBI Taxonomy" id="1387353"/>
    <lineage>
        <taxon>Bacteria</taxon>
        <taxon>Pseudomonadati</taxon>
        <taxon>Planctomycetota</taxon>
        <taxon>Planctomycetia</taxon>
        <taxon>Isosphaerales</taxon>
        <taxon>Isosphaeraceae</taxon>
        <taxon>Paludisphaera</taxon>
    </lineage>
</organism>
<dbReference type="AlphaFoldDB" id="A0A1U7CXN8"/>
<evidence type="ECO:0000256" key="1">
    <source>
        <dbReference type="SAM" id="MobiDB-lite"/>
    </source>
</evidence>
<dbReference type="RefSeq" id="WP_237170612.1">
    <property type="nucleotide sequence ID" value="NZ_CP019082.1"/>
</dbReference>
<gene>
    <name evidence="3" type="ORF">BSF38_05223</name>
</gene>
<feature type="transmembrane region" description="Helical" evidence="2">
    <location>
        <begin position="198"/>
        <end position="216"/>
    </location>
</feature>
<reference evidence="4" key="1">
    <citation type="submission" date="2016-12" db="EMBL/GenBank/DDBJ databases">
        <title>Comparative genomics of four Isosphaeraceae planctomycetes: a common pool of plasmids and glycoside hydrolase genes.</title>
        <authorList>
            <person name="Ivanova A."/>
        </authorList>
    </citation>
    <scope>NUCLEOTIDE SEQUENCE [LARGE SCALE GENOMIC DNA]</scope>
    <source>
        <strain evidence="4">PX4</strain>
    </source>
</reference>
<keyword evidence="4" id="KW-1185">Reference proteome</keyword>
<feature type="transmembrane region" description="Helical" evidence="2">
    <location>
        <begin position="110"/>
        <end position="128"/>
    </location>
</feature>
<feature type="transmembrane region" description="Helical" evidence="2">
    <location>
        <begin position="445"/>
        <end position="464"/>
    </location>
</feature>
<evidence type="ECO:0000313" key="3">
    <source>
        <dbReference type="EMBL" id="APW63649.1"/>
    </source>
</evidence>
<dbReference type="Pfam" id="PF14559">
    <property type="entry name" value="TPR_19"/>
    <property type="match status" value="1"/>
</dbReference>
<dbReference type="EMBL" id="CP019082">
    <property type="protein sequence ID" value="APW63649.1"/>
    <property type="molecule type" value="Genomic_DNA"/>
</dbReference>
<dbReference type="STRING" id="1387353.BSF38_05223"/>
<feature type="transmembrane region" description="Helical" evidence="2">
    <location>
        <begin position="228"/>
        <end position="250"/>
    </location>
</feature>
<feature type="region of interest" description="Disordered" evidence="1">
    <location>
        <begin position="333"/>
        <end position="366"/>
    </location>
</feature>
<dbReference type="InterPro" id="IPR019734">
    <property type="entry name" value="TPR_rpt"/>
</dbReference>
<proteinExistence type="predicted"/>
<evidence type="ECO:0000313" key="4">
    <source>
        <dbReference type="Proteomes" id="UP000186309"/>
    </source>
</evidence>
<dbReference type="SMART" id="SM00028">
    <property type="entry name" value="TPR"/>
    <property type="match status" value="2"/>
</dbReference>
<keyword evidence="2" id="KW-1133">Transmembrane helix</keyword>
<dbReference type="SUPFAM" id="SSF48452">
    <property type="entry name" value="TPR-like"/>
    <property type="match status" value="1"/>
</dbReference>
<dbReference type="KEGG" id="pbor:BSF38_05223"/>
<feature type="transmembrane region" description="Helical" evidence="2">
    <location>
        <begin position="294"/>
        <end position="316"/>
    </location>
</feature>
<evidence type="ECO:0000256" key="2">
    <source>
        <dbReference type="SAM" id="Phobius"/>
    </source>
</evidence>
<dbReference type="Proteomes" id="UP000186309">
    <property type="component" value="Chromosome"/>
</dbReference>
<feature type="transmembrane region" description="Helical" evidence="2">
    <location>
        <begin position="31"/>
        <end position="52"/>
    </location>
</feature>
<keyword evidence="2" id="KW-0812">Transmembrane</keyword>
<feature type="transmembrane region" description="Helical" evidence="2">
    <location>
        <begin position="134"/>
        <end position="150"/>
    </location>
</feature>